<feature type="compositionally biased region" description="Low complexity" evidence="1">
    <location>
        <begin position="251"/>
        <end position="261"/>
    </location>
</feature>
<feature type="region of interest" description="Disordered" evidence="1">
    <location>
        <begin position="117"/>
        <end position="141"/>
    </location>
</feature>
<feature type="region of interest" description="Disordered" evidence="1">
    <location>
        <begin position="1"/>
        <end position="74"/>
    </location>
</feature>
<evidence type="ECO:0000256" key="1">
    <source>
        <dbReference type="SAM" id="MobiDB-lite"/>
    </source>
</evidence>
<name>F0VYM5_9STRA</name>
<feature type="compositionally biased region" description="Polar residues" evidence="1">
    <location>
        <begin position="1"/>
        <end position="23"/>
    </location>
</feature>
<feature type="compositionally biased region" description="Basic and acidic residues" evidence="1">
    <location>
        <begin position="262"/>
        <end position="271"/>
    </location>
</feature>
<feature type="compositionally biased region" description="Polar residues" evidence="1">
    <location>
        <begin position="64"/>
        <end position="74"/>
    </location>
</feature>
<proteinExistence type="predicted"/>
<evidence type="ECO:0000313" key="2">
    <source>
        <dbReference type="EMBL" id="CCA13889.1"/>
    </source>
</evidence>
<reference evidence="2" key="1">
    <citation type="journal article" date="2011" name="PLoS Biol.">
        <title>Gene gain and loss during evolution of obligate parasitism in the white rust pathogen of Arabidopsis thaliana.</title>
        <authorList>
            <person name="Kemen E."/>
            <person name="Gardiner A."/>
            <person name="Schultz-Larsen T."/>
            <person name="Kemen A.C."/>
            <person name="Balmuth A.L."/>
            <person name="Robert-Seilaniantz A."/>
            <person name="Bailey K."/>
            <person name="Holub E."/>
            <person name="Studholme D.J."/>
            <person name="Maclean D."/>
            <person name="Jones J.D."/>
        </authorList>
    </citation>
    <scope>NUCLEOTIDE SEQUENCE</scope>
</reference>
<feature type="region of interest" description="Disordered" evidence="1">
    <location>
        <begin position="247"/>
        <end position="294"/>
    </location>
</feature>
<reference evidence="2" key="2">
    <citation type="submission" date="2011-02" db="EMBL/GenBank/DDBJ databases">
        <authorList>
            <person name="MacLean D."/>
        </authorList>
    </citation>
    <scope>NUCLEOTIDE SEQUENCE</scope>
</reference>
<feature type="compositionally biased region" description="Low complexity" evidence="1">
    <location>
        <begin position="37"/>
        <end position="49"/>
    </location>
</feature>
<organism evidence="2">
    <name type="scientific">Albugo laibachii Nc14</name>
    <dbReference type="NCBI Taxonomy" id="890382"/>
    <lineage>
        <taxon>Eukaryota</taxon>
        <taxon>Sar</taxon>
        <taxon>Stramenopiles</taxon>
        <taxon>Oomycota</taxon>
        <taxon>Peronosporomycetes</taxon>
        <taxon>Albuginales</taxon>
        <taxon>Albuginaceae</taxon>
        <taxon>Albugo</taxon>
    </lineage>
</organism>
<accession>F0VYM5</accession>
<protein>
    <submittedName>
        <fullName evidence="2">Uncharacterized protein AlNc14C1G28</fullName>
    </submittedName>
</protein>
<dbReference type="EMBL" id="FR824046">
    <property type="protein sequence ID" value="CCA13889.1"/>
    <property type="molecule type" value="Genomic_DNA"/>
</dbReference>
<dbReference type="HOGENOM" id="CLU_063998_0_0_1"/>
<sequence>MSSSGASPNIPSLKHTLSGNASNAPAVHLPHTHSRNQSHQSSNHNRPNSMAGLSQHSLVHGHGNPNSMHNESNTAPPQMLRAVTATGVYNRPMNIHNNGPGSNPNNSMVSGARLPGSSATNFPASSTTLPTSAVRSASGSSPNMQNWRMYLTIEERQAVRSKIRDAYLNKCTSYDDILQVACAIEEELLHISAPSRLDYFKSGFEFETRVKLKREQFKGIQAAEAKHWGNTGNESVSNIGNGCSPKNYAGEASNARSSNSNNEREQADSGRAEVNQNSSVHTDSVSYIKKQRFT</sequence>
<gene>
    <name evidence="2" type="primary">AlNc14C1G28</name>
    <name evidence="2" type="ORF">ALNC14_000320</name>
</gene>
<feature type="compositionally biased region" description="Polar residues" evidence="1">
    <location>
        <begin position="274"/>
        <end position="285"/>
    </location>
</feature>
<dbReference type="AlphaFoldDB" id="F0VYM5"/>